<dbReference type="InterPro" id="IPR026998">
    <property type="entry name" value="Calpastatin"/>
</dbReference>
<feature type="non-terminal residue" evidence="13">
    <location>
        <position position="64"/>
    </location>
</feature>
<evidence type="ECO:0000256" key="10">
    <source>
        <dbReference type="ARBA" id="ARBA00022990"/>
    </source>
</evidence>
<name>A0A1A6H4E5_NEOLE</name>
<dbReference type="EMBL" id="LZPO01052534">
    <property type="protein sequence ID" value="OBS73211.1"/>
    <property type="molecule type" value="Genomic_DNA"/>
</dbReference>
<evidence type="ECO:0000256" key="4">
    <source>
        <dbReference type="ARBA" id="ARBA00022499"/>
    </source>
</evidence>
<keyword evidence="5" id="KW-0597">Phosphoprotein</keyword>
<evidence type="ECO:0000256" key="12">
    <source>
        <dbReference type="SAM" id="MobiDB-lite"/>
    </source>
</evidence>
<evidence type="ECO:0000256" key="8">
    <source>
        <dbReference type="ARBA" id="ARBA00022737"/>
    </source>
</evidence>
<evidence type="ECO:0000313" key="13">
    <source>
        <dbReference type="EMBL" id="OBS73211.1"/>
    </source>
</evidence>
<protein>
    <recommendedName>
        <fullName evidence="3">Calpastatin</fullName>
    </recommendedName>
    <alternativeName>
        <fullName evidence="11">Calpain inhibitor</fullName>
    </alternativeName>
</protein>
<comment type="function">
    <text evidence="1">Specific inhibition of calpain (calcium-dependent cysteine protease). Plays a key role in postmortem tenderization of meat and have been proposed to be involved in muscle protein degradation in living tissue.</text>
</comment>
<keyword evidence="7" id="KW-0789">Thiol protease inhibitor</keyword>
<dbReference type="PANTHER" id="PTHR10077:SF0">
    <property type="entry name" value="CALPASTATIN"/>
    <property type="match status" value="1"/>
</dbReference>
<keyword evidence="6" id="KW-0646">Protease inhibitor</keyword>
<comment type="similarity">
    <text evidence="2">Belongs to the protease inhibitor I27 (calpastatin) family.</text>
</comment>
<dbReference type="Pfam" id="PF00748">
    <property type="entry name" value="Calpain_inhib"/>
    <property type="match status" value="1"/>
</dbReference>
<organism evidence="13 14">
    <name type="scientific">Neotoma lepida</name>
    <name type="common">Desert woodrat</name>
    <dbReference type="NCBI Taxonomy" id="56216"/>
    <lineage>
        <taxon>Eukaryota</taxon>
        <taxon>Metazoa</taxon>
        <taxon>Chordata</taxon>
        <taxon>Craniata</taxon>
        <taxon>Vertebrata</taxon>
        <taxon>Euteleostomi</taxon>
        <taxon>Mammalia</taxon>
        <taxon>Eutheria</taxon>
        <taxon>Euarchontoglires</taxon>
        <taxon>Glires</taxon>
        <taxon>Rodentia</taxon>
        <taxon>Myomorpha</taxon>
        <taxon>Muroidea</taxon>
        <taxon>Cricetidae</taxon>
        <taxon>Neotominae</taxon>
        <taxon>Neotoma</taxon>
    </lineage>
</organism>
<proteinExistence type="inferred from homology"/>
<evidence type="ECO:0000256" key="7">
    <source>
        <dbReference type="ARBA" id="ARBA00022704"/>
    </source>
</evidence>
<keyword evidence="10" id="KW-0007">Acetylation</keyword>
<evidence type="ECO:0000313" key="14">
    <source>
        <dbReference type="Proteomes" id="UP000092124"/>
    </source>
</evidence>
<evidence type="ECO:0000256" key="5">
    <source>
        <dbReference type="ARBA" id="ARBA00022553"/>
    </source>
</evidence>
<feature type="region of interest" description="Disordered" evidence="12">
    <location>
        <begin position="1"/>
        <end position="64"/>
    </location>
</feature>
<keyword evidence="9" id="KW-0832">Ubl conjugation</keyword>
<keyword evidence="4" id="KW-1017">Isopeptide bond</keyword>
<dbReference type="InterPro" id="IPR001259">
    <property type="entry name" value="Prot_inh_calpain"/>
</dbReference>
<reference evidence="13 14" key="1">
    <citation type="submission" date="2016-06" db="EMBL/GenBank/DDBJ databases">
        <title>The Draft Genome Sequence and Annotation of the Desert Woodrat Neotoma lepida.</title>
        <authorList>
            <person name="Campbell M."/>
            <person name="Oakeson K.F."/>
            <person name="Yandell M."/>
            <person name="Halpert J.R."/>
            <person name="Dearing D."/>
        </authorList>
    </citation>
    <scope>NUCLEOTIDE SEQUENCE [LARGE SCALE GENOMIC DNA]</scope>
    <source>
        <strain evidence="13">417</strain>
        <tissue evidence="13">Liver</tissue>
    </source>
</reference>
<evidence type="ECO:0000256" key="2">
    <source>
        <dbReference type="ARBA" id="ARBA00009487"/>
    </source>
</evidence>
<dbReference type="GO" id="GO:0010859">
    <property type="term" value="F:calcium-dependent cysteine-type endopeptidase inhibitor activity"/>
    <property type="evidence" value="ECO:0007669"/>
    <property type="project" value="TreeGrafter"/>
</dbReference>
<comment type="caution">
    <text evidence="13">The sequence shown here is derived from an EMBL/GenBank/DDBJ whole genome shotgun (WGS) entry which is preliminary data.</text>
</comment>
<dbReference type="GO" id="GO:0005737">
    <property type="term" value="C:cytoplasm"/>
    <property type="evidence" value="ECO:0007669"/>
    <property type="project" value="TreeGrafter"/>
</dbReference>
<dbReference type="STRING" id="56216.A0A1A6H4E5"/>
<dbReference type="PANTHER" id="PTHR10077">
    <property type="entry name" value="CALPASTATIN"/>
    <property type="match status" value="1"/>
</dbReference>
<dbReference type="AlphaFoldDB" id="A0A1A6H4E5"/>
<keyword evidence="8" id="KW-0677">Repeat</keyword>
<keyword evidence="14" id="KW-1185">Reference proteome</keyword>
<accession>A0A1A6H4E5</accession>
<evidence type="ECO:0000256" key="6">
    <source>
        <dbReference type="ARBA" id="ARBA00022690"/>
    </source>
</evidence>
<evidence type="ECO:0000256" key="11">
    <source>
        <dbReference type="ARBA" id="ARBA00033013"/>
    </source>
</evidence>
<gene>
    <name evidence="13" type="ORF">A6R68_12212</name>
</gene>
<evidence type="ECO:0000256" key="1">
    <source>
        <dbReference type="ARBA" id="ARBA00002637"/>
    </source>
</evidence>
<evidence type="ECO:0000256" key="9">
    <source>
        <dbReference type="ARBA" id="ARBA00022843"/>
    </source>
</evidence>
<feature type="non-terminal residue" evidence="13">
    <location>
        <position position="1"/>
    </location>
</feature>
<sequence length="64" mass="6770">RLSEAELIGQLSEDFGRSTSQDKPSIPAKKIEKSKDTSPTPVTEAVPRASMCSIQSAPPKPASS</sequence>
<dbReference type="Proteomes" id="UP000092124">
    <property type="component" value="Unassembled WGS sequence"/>
</dbReference>
<evidence type="ECO:0000256" key="3">
    <source>
        <dbReference type="ARBA" id="ARBA00017619"/>
    </source>
</evidence>